<organism evidence="9 10">
    <name type="scientific">Vanrija pseudolonga</name>
    <dbReference type="NCBI Taxonomy" id="143232"/>
    <lineage>
        <taxon>Eukaryota</taxon>
        <taxon>Fungi</taxon>
        <taxon>Dikarya</taxon>
        <taxon>Basidiomycota</taxon>
        <taxon>Agaricomycotina</taxon>
        <taxon>Tremellomycetes</taxon>
        <taxon>Trichosporonales</taxon>
        <taxon>Trichosporonaceae</taxon>
        <taxon>Vanrija</taxon>
    </lineage>
</organism>
<dbReference type="AlphaFoldDB" id="A0AAF0Y615"/>
<dbReference type="InterPro" id="IPR051218">
    <property type="entry name" value="Sec_MonoDiacylglyc_Lipase"/>
</dbReference>
<sequence length="437" mass="45426">MRLFNLIVPLISLAGVAYGLPSTSPLAGRSLAPRGVGTLGEGAFAGSGADASRITALQLLLGVRGHAVAVDGVWGSETSGAVSAFQSGAGLDADGIPGPATLGALVDQIQQGDGGGIVSAAQTTLKTHGGPADLAVDGDFGPGTHAAAVALQGAYGLAQDGIIGHNSWTALFNEPLAAPPPPPPTPEDPKKPVPNAVTAGQARLLSDPEIIDLERKARYAASTAPAGTARLYRRVGGTWWNNLWILQKTPTEEHFPGSTGVRLHSGFYDDFVAMIKPIHAAVAKARVDGNTRILVVGHSQGGAVSTLMAASLQATFSDMTVFGASFSAPRQGNTKWADYVDRVLKDRAPHVINYNDAVPNLPMREGKLFGQTFEYTHPSHEVWITKEQQWIACNGRENTYCANSTMPKSFGPHGGPFGTVKGMGGCEASRGIARPSG</sequence>
<accession>A0AAF0Y615</accession>
<dbReference type="Pfam" id="PF01764">
    <property type="entry name" value="Lipase_3"/>
    <property type="match status" value="1"/>
</dbReference>
<keyword evidence="10" id="KW-1185">Reference proteome</keyword>
<dbReference type="Gene3D" id="1.10.101.10">
    <property type="entry name" value="PGBD-like superfamily/PGBD"/>
    <property type="match status" value="2"/>
</dbReference>
<dbReference type="PANTHER" id="PTHR45856:SF24">
    <property type="entry name" value="FUNGAL LIPASE-LIKE DOMAIN-CONTAINING PROTEIN"/>
    <property type="match status" value="1"/>
</dbReference>
<evidence type="ECO:0000256" key="1">
    <source>
        <dbReference type="ARBA" id="ARBA00023157"/>
    </source>
</evidence>
<dbReference type="PANTHER" id="PTHR45856">
    <property type="entry name" value="ALPHA/BETA-HYDROLASES SUPERFAMILY PROTEIN"/>
    <property type="match status" value="1"/>
</dbReference>
<evidence type="ECO:0000259" key="8">
    <source>
        <dbReference type="Pfam" id="PF01764"/>
    </source>
</evidence>
<feature type="compositionally biased region" description="Pro residues" evidence="5">
    <location>
        <begin position="177"/>
        <end position="186"/>
    </location>
</feature>
<dbReference type="EMBL" id="CP086715">
    <property type="protein sequence ID" value="WOO78904.1"/>
    <property type="molecule type" value="Genomic_DNA"/>
</dbReference>
<comment type="catalytic activity">
    <reaction evidence="3">
        <text>a diacylglycerol + H2O = a monoacylglycerol + a fatty acid + H(+)</text>
        <dbReference type="Rhea" id="RHEA:32731"/>
        <dbReference type="ChEBI" id="CHEBI:15377"/>
        <dbReference type="ChEBI" id="CHEBI:15378"/>
        <dbReference type="ChEBI" id="CHEBI:17408"/>
        <dbReference type="ChEBI" id="CHEBI:18035"/>
        <dbReference type="ChEBI" id="CHEBI:28868"/>
    </reaction>
</comment>
<dbReference type="SUPFAM" id="SSF47090">
    <property type="entry name" value="PGBD-like"/>
    <property type="match status" value="2"/>
</dbReference>
<gene>
    <name evidence="9" type="primary">faeA</name>
    <name evidence="9" type="ORF">LOC62_02G002443</name>
</gene>
<dbReference type="SUPFAM" id="SSF53474">
    <property type="entry name" value="alpha/beta-Hydrolases"/>
    <property type="match status" value="1"/>
</dbReference>
<dbReference type="RefSeq" id="XP_062624936.1">
    <property type="nucleotide sequence ID" value="XM_062768952.1"/>
</dbReference>
<evidence type="ECO:0000256" key="4">
    <source>
        <dbReference type="ARBA" id="ARBA00048461"/>
    </source>
</evidence>
<evidence type="ECO:0000259" key="7">
    <source>
        <dbReference type="Pfam" id="PF01471"/>
    </source>
</evidence>
<evidence type="ECO:0000256" key="2">
    <source>
        <dbReference type="ARBA" id="ARBA00043996"/>
    </source>
</evidence>
<feature type="signal peptide" evidence="6">
    <location>
        <begin position="1"/>
        <end position="19"/>
    </location>
</feature>
<evidence type="ECO:0000256" key="5">
    <source>
        <dbReference type="SAM" id="MobiDB-lite"/>
    </source>
</evidence>
<proteinExistence type="inferred from homology"/>
<feature type="domain" description="Peptidoglycan binding-like" evidence="7">
    <location>
        <begin position="53"/>
        <end position="105"/>
    </location>
</feature>
<dbReference type="InterPro" id="IPR036365">
    <property type="entry name" value="PGBD-like_sf"/>
</dbReference>
<comment type="similarity">
    <text evidence="2">Belongs to the AB hydrolase superfamily. Lipase family. Class 3 subfamily.</text>
</comment>
<dbReference type="GeneID" id="87805691"/>
<dbReference type="InterPro" id="IPR029058">
    <property type="entry name" value="AB_hydrolase_fold"/>
</dbReference>
<evidence type="ECO:0000313" key="10">
    <source>
        <dbReference type="Proteomes" id="UP000827549"/>
    </source>
</evidence>
<feature type="domain" description="Peptidoglycan binding-like" evidence="7">
    <location>
        <begin position="117"/>
        <end position="171"/>
    </location>
</feature>
<dbReference type="InterPro" id="IPR036366">
    <property type="entry name" value="PGBDSf"/>
</dbReference>
<keyword evidence="1" id="KW-1015">Disulfide bond</keyword>
<dbReference type="Pfam" id="PF01471">
    <property type="entry name" value="PG_binding_1"/>
    <property type="match status" value="2"/>
</dbReference>
<feature type="region of interest" description="Disordered" evidence="5">
    <location>
        <begin position="173"/>
        <end position="195"/>
    </location>
</feature>
<protein>
    <submittedName>
        <fullName evidence="9">Feruloyl esterase A</fullName>
    </submittedName>
</protein>
<reference evidence="9" key="1">
    <citation type="submission" date="2023-10" db="EMBL/GenBank/DDBJ databases">
        <authorList>
            <person name="Noh H."/>
        </authorList>
    </citation>
    <scope>NUCLEOTIDE SEQUENCE</scope>
    <source>
        <strain evidence="9">DUCC4014</strain>
    </source>
</reference>
<keyword evidence="6" id="KW-0732">Signal</keyword>
<name>A0AAF0Y615_9TREE</name>
<feature type="domain" description="Fungal lipase-type" evidence="8">
    <location>
        <begin position="249"/>
        <end position="364"/>
    </location>
</feature>
<feature type="chain" id="PRO_5042188955" evidence="6">
    <location>
        <begin position="20"/>
        <end position="437"/>
    </location>
</feature>
<comment type="catalytic activity">
    <reaction evidence="4">
        <text>a monoacylglycerol + H2O = glycerol + a fatty acid + H(+)</text>
        <dbReference type="Rhea" id="RHEA:15245"/>
        <dbReference type="ChEBI" id="CHEBI:15377"/>
        <dbReference type="ChEBI" id="CHEBI:15378"/>
        <dbReference type="ChEBI" id="CHEBI:17408"/>
        <dbReference type="ChEBI" id="CHEBI:17754"/>
        <dbReference type="ChEBI" id="CHEBI:28868"/>
    </reaction>
</comment>
<dbReference type="GO" id="GO:0006629">
    <property type="term" value="P:lipid metabolic process"/>
    <property type="evidence" value="ECO:0007669"/>
    <property type="project" value="InterPro"/>
</dbReference>
<dbReference type="Gene3D" id="3.40.50.1820">
    <property type="entry name" value="alpha/beta hydrolase"/>
    <property type="match status" value="1"/>
</dbReference>
<dbReference type="InterPro" id="IPR002477">
    <property type="entry name" value="Peptidoglycan-bd-like"/>
</dbReference>
<dbReference type="Proteomes" id="UP000827549">
    <property type="component" value="Chromosome 2"/>
</dbReference>
<evidence type="ECO:0000256" key="3">
    <source>
        <dbReference type="ARBA" id="ARBA00047591"/>
    </source>
</evidence>
<dbReference type="InterPro" id="IPR002921">
    <property type="entry name" value="Fungal_lipase-type"/>
</dbReference>
<dbReference type="CDD" id="cd00519">
    <property type="entry name" value="Lipase_3"/>
    <property type="match status" value="1"/>
</dbReference>
<evidence type="ECO:0000313" key="9">
    <source>
        <dbReference type="EMBL" id="WOO78904.1"/>
    </source>
</evidence>
<evidence type="ECO:0000256" key="6">
    <source>
        <dbReference type="SAM" id="SignalP"/>
    </source>
</evidence>